<reference evidence="5 6" key="1">
    <citation type="submission" date="2019-05" db="EMBL/GenBank/DDBJ databases">
        <title>Mikania micrantha, genome provides insights into the molecular mechanism of rapid growth.</title>
        <authorList>
            <person name="Liu B."/>
        </authorList>
    </citation>
    <scope>NUCLEOTIDE SEQUENCE [LARGE SCALE GENOMIC DNA]</scope>
    <source>
        <strain evidence="5">NLD-2019</strain>
        <tissue evidence="5">Leaf</tissue>
    </source>
</reference>
<keyword evidence="3" id="KW-0328">Glycosyltransferase</keyword>
<dbReference type="EC" id="2.4.1.-" evidence="4"/>
<dbReference type="EMBL" id="SZYD01000006">
    <property type="protein sequence ID" value="KAD5961111.1"/>
    <property type="molecule type" value="Genomic_DNA"/>
</dbReference>
<dbReference type="Pfam" id="PF00201">
    <property type="entry name" value="UDPGT"/>
    <property type="match status" value="1"/>
</dbReference>
<dbReference type="OrthoDB" id="5835829at2759"/>
<accession>A0A5N6P5X8</accession>
<evidence type="ECO:0000313" key="5">
    <source>
        <dbReference type="EMBL" id="KAD5961111.1"/>
    </source>
</evidence>
<dbReference type="AlphaFoldDB" id="A0A5N6P5X8"/>
<proteinExistence type="inferred from homology"/>
<dbReference type="PROSITE" id="PS00375">
    <property type="entry name" value="UDPGT"/>
    <property type="match status" value="1"/>
</dbReference>
<protein>
    <recommendedName>
        <fullName evidence="4">Glycosyltransferase</fullName>
        <ecNumber evidence="4">2.4.1.-</ecNumber>
    </recommendedName>
</protein>
<organism evidence="5 6">
    <name type="scientific">Mikania micrantha</name>
    <name type="common">bitter vine</name>
    <dbReference type="NCBI Taxonomy" id="192012"/>
    <lineage>
        <taxon>Eukaryota</taxon>
        <taxon>Viridiplantae</taxon>
        <taxon>Streptophyta</taxon>
        <taxon>Embryophyta</taxon>
        <taxon>Tracheophyta</taxon>
        <taxon>Spermatophyta</taxon>
        <taxon>Magnoliopsida</taxon>
        <taxon>eudicotyledons</taxon>
        <taxon>Gunneridae</taxon>
        <taxon>Pentapetalae</taxon>
        <taxon>asterids</taxon>
        <taxon>campanulids</taxon>
        <taxon>Asterales</taxon>
        <taxon>Asteraceae</taxon>
        <taxon>Asteroideae</taxon>
        <taxon>Heliantheae alliance</taxon>
        <taxon>Eupatorieae</taxon>
        <taxon>Mikania</taxon>
    </lineage>
</organism>
<dbReference type="Gene3D" id="3.40.50.2000">
    <property type="entry name" value="Glycogen Phosphorylase B"/>
    <property type="match status" value="3"/>
</dbReference>
<dbReference type="InterPro" id="IPR035595">
    <property type="entry name" value="UDP_glycos_trans_CS"/>
</dbReference>
<evidence type="ECO:0000256" key="3">
    <source>
        <dbReference type="RuleBase" id="RU003718"/>
    </source>
</evidence>
<name>A0A5N6P5X8_9ASTR</name>
<evidence type="ECO:0000256" key="2">
    <source>
        <dbReference type="ARBA" id="ARBA00022679"/>
    </source>
</evidence>
<sequence>MASSLPIPAVVTTHSPHMVLFPFMSKGHTIPLLYLARLLVNRGSMVTVFTTKANHPFIARWTLASANKFGIPRLSFYGMNAYSTALWRDVGFNLGGPESDDELITVPGFPWIKVTRNDFDKPFNQRDPSGPLFDFITESLIATANSYGLIMNSFYELESLFLEYLNREAKPKTWCVGPLCLVDAPATTDNKQTNLPSNINVPSTVTDQKSNAPIWIEWLDQKLAKGTSVLYVAFGSQAEISIQQMEAISKGLEQSEESFLWVVRKCDRISILDELEQLVGERGIIVKQWVNQIEILNHKSVKGFVSHCGWNSVLESICSGVPILAWPMMAEQHLNARMVVEEIKIGLRVETCDGSVKGFVKPDGLKKMVKELMEGEKGKEVRKKVKEVGVAAKRAMADGGSSWRTLNQLINELEAVKAFGKSE</sequence>
<keyword evidence="2 3" id="KW-0808">Transferase</keyword>
<comment type="caution">
    <text evidence="5">The sequence shown here is derived from an EMBL/GenBank/DDBJ whole genome shotgun (WGS) entry which is preliminary data.</text>
</comment>
<evidence type="ECO:0000256" key="1">
    <source>
        <dbReference type="ARBA" id="ARBA00009995"/>
    </source>
</evidence>
<dbReference type="CDD" id="cd03784">
    <property type="entry name" value="GT1_Gtf-like"/>
    <property type="match status" value="1"/>
</dbReference>
<evidence type="ECO:0000256" key="4">
    <source>
        <dbReference type="RuleBase" id="RU362057"/>
    </source>
</evidence>
<dbReference type="PANTHER" id="PTHR48047:SF51">
    <property type="entry name" value="GLYCOSYLTRANSFERASE"/>
    <property type="match status" value="1"/>
</dbReference>
<gene>
    <name evidence="5" type="ORF">E3N88_12584</name>
</gene>
<dbReference type="Proteomes" id="UP000326396">
    <property type="component" value="Linkage Group LG14"/>
</dbReference>
<dbReference type="PANTHER" id="PTHR48047">
    <property type="entry name" value="GLYCOSYLTRANSFERASE"/>
    <property type="match status" value="1"/>
</dbReference>
<keyword evidence="6" id="KW-1185">Reference proteome</keyword>
<evidence type="ECO:0000313" key="6">
    <source>
        <dbReference type="Proteomes" id="UP000326396"/>
    </source>
</evidence>
<dbReference type="InterPro" id="IPR002213">
    <property type="entry name" value="UDP_glucos_trans"/>
</dbReference>
<comment type="similarity">
    <text evidence="1 3">Belongs to the UDP-glycosyltransferase family.</text>
</comment>
<dbReference type="SUPFAM" id="SSF53756">
    <property type="entry name" value="UDP-Glycosyltransferase/glycogen phosphorylase"/>
    <property type="match status" value="1"/>
</dbReference>
<dbReference type="GO" id="GO:0035251">
    <property type="term" value="F:UDP-glucosyltransferase activity"/>
    <property type="evidence" value="ECO:0007669"/>
    <property type="project" value="TreeGrafter"/>
</dbReference>
<dbReference type="FunFam" id="3.40.50.2000:FF:000107">
    <property type="entry name" value="Glycosyltransferase"/>
    <property type="match status" value="1"/>
</dbReference>